<comment type="similarity">
    <text evidence="2">Belongs to the FUN14 family.</text>
</comment>
<dbReference type="GO" id="GO:0016020">
    <property type="term" value="C:membrane"/>
    <property type="evidence" value="ECO:0007669"/>
    <property type="project" value="UniProtKB-SubCell"/>
</dbReference>
<evidence type="ECO:0000256" key="4">
    <source>
        <dbReference type="ARBA" id="ARBA00022989"/>
    </source>
</evidence>
<dbReference type="EMBL" id="BSXU01004511">
    <property type="protein sequence ID" value="GMG44867.1"/>
    <property type="molecule type" value="Genomic_DNA"/>
</dbReference>
<keyword evidence="4 6" id="KW-1133">Transmembrane helix</keyword>
<sequence length="204" mass="22310">MLPRSFILRPAGILKPTAKLFSTSFSSPLRASFSTVRNSYYNHQYQSNEHAYRGIGLSLGLAGAATAFVAHNNPLKNDSAVNTIQAEATDALNEVNKSLTPEKKKPRFDGAFGGKLNYTHLSIGSMFGLVIGLCVGKLSSLFVFISLGVYLSVQFLNQKGIINITTTKFIKVGNTYVDIRDMIMEQPSFNIPFILSFLIGAYNA</sequence>
<organism evidence="7 8">
    <name type="scientific">Ambrosiozyma monospora</name>
    <name type="common">Yeast</name>
    <name type="synonym">Endomycopsis monosporus</name>
    <dbReference type="NCBI Taxonomy" id="43982"/>
    <lineage>
        <taxon>Eukaryota</taxon>
        <taxon>Fungi</taxon>
        <taxon>Dikarya</taxon>
        <taxon>Ascomycota</taxon>
        <taxon>Saccharomycotina</taxon>
        <taxon>Pichiomycetes</taxon>
        <taxon>Pichiales</taxon>
        <taxon>Pichiaceae</taxon>
        <taxon>Ambrosiozyma</taxon>
    </lineage>
</organism>
<accession>A0A9W6YYR6</accession>
<keyword evidence="5 6" id="KW-0472">Membrane</keyword>
<dbReference type="InterPro" id="IPR007014">
    <property type="entry name" value="FUN14"/>
</dbReference>
<gene>
    <name evidence="7" type="ORF">Amon01_000678500</name>
</gene>
<dbReference type="Proteomes" id="UP001165063">
    <property type="component" value="Unassembled WGS sequence"/>
</dbReference>
<evidence type="ECO:0000256" key="6">
    <source>
        <dbReference type="SAM" id="Phobius"/>
    </source>
</evidence>
<dbReference type="OrthoDB" id="3990500at2759"/>
<evidence type="ECO:0000256" key="5">
    <source>
        <dbReference type="ARBA" id="ARBA00023136"/>
    </source>
</evidence>
<evidence type="ECO:0000313" key="7">
    <source>
        <dbReference type="EMBL" id="GMG44867.1"/>
    </source>
</evidence>
<evidence type="ECO:0000256" key="3">
    <source>
        <dbReference type="ARBA" id="ARBA00022692"/>
    </source>
</evidence>
<evidence type="ECO:0000256" key="1">
    <source>
        <dbReference type="ARBA" id="ARBA00004370"/>
    </source>
</evidence>
<feature type="transmembrane region" description="Helical" evidence="6">
    <location>
        <begin position="126"/>
        <end position="151"/>
    </location>
</feature>
<keyword evidence="8" id="KW-1185">Reference proteome</keyword>
<dbReference type="Pfam" id="PF04930">
    <property type="entry name" value="FUN14"/>
    <property type="match status" value="1"/>
</dbReference>
<name>A0A9W6YYR6_AMBMO</name>
<keyword evidence="3 6" id="KW-0812">Transmembrane</keyword>
<reference evidence="7" key="1">
    <citation type="submission" date="2023-04" db="EMBL/GenBank/DDBJ databases">
        <title>Ambrosiozyma monospora NBRC 1965.</title>
        <authorList>
            <person name="Ichikawa N."/>
            <person name="Sato H."/>
            <person name="Tonouchi N."/>
        </authorList>
    </citation>
    <scope>NUCLEOTIDE SEQUENCE</scope>
    <source>
        <strain evidence="7">NBRC 1965</strain>
    </source>
</reference>
<dbReference type="AlphaFoldDB" id="A0A9W6YYR6"/>
<evidence type="ECO:0000256" key="2">
    <source>
        <dbReference type="ARBA" id="ARBA00009160"/>
    </source>
</evidence>
<proteinExistence type="inferred from homology"/>
<comment type="subcellular location">
    <subcellularLocation>
        <location evidence="1">Membrane</location>
    </subcellularLocation>
</comment>
<protein>
    <submittedName>
        <fullName evidence="7">Unnamed protein product</fullName>
    </submittedName>
</protein>
<comment type="caution">
    <text evidence="7">The sequence shown here is derived from an EMBL/GenBank/DDBJ whole genome shotgun (WGS) entry which is preliminary data.</text>
</comment>
<evidence type="ECO:0000313" key="8">
    <source>
        <dbReference type="Proteomes" id="UP001165063"/>
    </source>
</evidence>